<organism evidence="5 6">
    <name type="scientific">Halosimplex aquaticum</name>
    <dbReference type="NCBI Taxonomy" id="3026162"/>
    <lineage>
        <taxon>Archaea</taxon>
        <taxon>Methanobacteriati</taxon>
        <taxon>Methanobacteriota</taxon>
        <taxon>Stenosarchaea group</taxon>
        <taxon>Halobacteria</taxon>
        <taxon>Halobacteriales</taxon>
        <taxon>Haloarculaceae</taxon>
        <taxon>Halosimplex</taxon>
    </lineage>
</organism>
<reference evidence="5 6" key="1">
    <citation type="journal article" date="2019" name="Int. J. Syst. Evol. Microbiol.">
        <title>The Global Catalogue of Microorganisms (GCM) 10K type strain sequencing project: providing services to taxonomists for standard genome sequencing and annotation.</title>
        <authorList>
            <consortium name="The Broad Institute Genomics Platform"/>
            <consortium name="The Broad Institute Genome Sequencing Center for Infectious Disease"/>
            <person name="Wu L."/>
            <person name="Ma J."/>
        </authorList>
    </citation>
    <scope>NUCLEOTIDE SEQUENCE [LARGE SCALE GENOMIC DNA]</scope>
    <source>
        <strain evidence="5 6">XZYJT29</strain>
    </source>
</reference>
<dbReference type="AlphaFoldDB" id="A0ABD5Y3T4"/>
<dbReference type="PROSITE" id="PS51118">
    <property type="entry name" value="HTH_HXLR"/>
    <property type="match status" value="1"/>
</dbReference>
<dbReference type="InterPro" id="IPR036388">
    <property type="entry name" value="WH-like_DNA-bd_sf"/>
</dbReference>
<keyword evidence="1" id="KW-0805">Transcription regulation</keyword>
<keyword evidence="3" id="KW-0804">Transcription</keyword>
<name>A0ABD5Y3T4_9EURY</name>
<comment type="caution">
    <text evidence="5">The sequence shown here is derived from an EMBL/GenBank/DDBJ whole genome shotgun (WGS) entry which is preliminary data.</text>
</comment>
<dbReference type="PANTHER" id="PTHR33204:SF18">
    <property type="entry name" value="TRANSCRIPTIONAL REGULATORY PROTEIN"/>
    <property type="match status" value="1"/>
</dbReference>
<dbReference type="InterPro" id="IPR001845">
    <property type="entry name" value="HTH_ArsR_DNA-bd_dom"/>
</dbReference>
<dbReference type="GeneID" id="78822407"/>
<keyword evidence="2" id="KW-0238">DNA-binding</keyword>
<dbReference type="Proteomes" id="UP001596432">
    <property type="component" value="Unassembled WGS sequence"/>
</dbReference>
<dbReference type="InterPro" id="IPR011991">
    <property type="entry name" value="ArsR-like_HTH"/>
</dbReference>
<dbReference type="SMART" id="SM00418">
    <property type="entry name" value="HTH_ARSR"/>
    <property type="match status" value="1"/>
</dbReference>
<evidence type="ECO:0000313" key="5">
    <source>
        <dbReference type="EMBL" id="MFC7142073.1"/>
    </source>
</evidence>
<dbReference type="SUPFAM" id="SSF46785">
    <property type="entry name" value="Winged helix' DNA-binding domain"/>
    <property type="match status" value="1"/>
</dbReference>
<dbReference type="Gene3D" id="1.10.10.10">
    <property type="entry name" value="Winged helix-like DNA-binding domain superfamily/Winged helix DNA-binding domain"/>
    <property type="match status" value="1"/>
</dbReference>
<evidence type="ECO:0000256" key="1">
    <source>
        <dbReference type="ARBA" id="ARBA00023015"/>
    </source>
</evidence>
<evidence type="ECO:0000256" key="2">
    <source>
        <dbReference type="ARBA" id="ARBA00023125"/>
    </source>
</evidence>
<dbReference type="InterPro" id="IPR036390">
    <property type="entry name" value="WH_DNA-bd_sf"/>
</dbReference>
<evidence type="ECO:0000313" key="6">
    <source>
        <dbReference type="Proteomes" id="UP001596432"/>
    </source>
</evidence>
<dbReference type="RefSeq" id="WP_274323147.1">
    <property type="nucleotide sequence ID" value="NZ_CP118158.1"/>
</dbReference>
<dbReference type="EMBL" id="JBHTAS010000001">
    <property type="protein sequence ID" value="MFC7142073.1"/>
    <property type="molecule type" value="Genomic_DNA"/>
</dbReference>
<gene>
    <name evidence="5" type="ORF">ACFQMA_19835</name>
</gene>
<dbReference type="PANTHER" id="PTHR33204">
    <property type="entry name" value="TRANSCRIPTIONAL REGULATOR, MARR FAMILY"/>
    <property type="match status" value="1"/>
</dbReference>
<dbReference type="Pfam" id="PF01638">
    <property type="entry name" value="HxlR"/>
    <property type="match status" value="1"/>
</dbReference>
<keyword evidence="6" id="KW-1185">Reference proteome</keyword>
<proteinExistence type="predicted"/>
<dbReference type="GO" id="GO:0003677">
    <property type="term" value="F:DNA binding"/>
    <property type="evidence" value="ECO:0007669"/>
    <property type="project" value="UniProtKB-KW"/>
</dbReference>
<evidence type="ECO:0000259" key="4">
    <source>
        <dbReference type="PROSITE" id="PS51118"/>
    </source>
</evidence>
<accession>A0ABD5Y3T4</accession>
<dbReference type="CDD" id="cd00090">
    <property type="entry name" value="HTH_ARSR"/>
    <property type="match status" value="1"/>
</dbReference>
<evidence type="ECO:0000256" key="3">
    <source>
        <dbReference type="ARBA" id="ARBA00023163"/>
    </source>
</evidence>
<dbReference type="InterPro" id="IPR002577">
    <property type="entry name" value="HTH_HxlR"/>
</dbReference>
<sequence length="120" mass="13394">MQTNDPDDPFADVDPQACPTAESLDVIGTRWRLNVLHDLHDEEELRFNELKEATGASSRTLSQSLDALTEAGLVDKRMEEAAPVATFYSLTEKGEDLGPVFDELDAWAREHVDPTDYAEE</sequence>
<feature type="domain" description="HTH hxlR-type" evidence="4">
    <location>
        <begin position="18"/>
        <end position="116"/>
    </location>
</feature>
<protein>
    <submittedName>
        <fullName evidence="5">Winged helix-turn-helix transcriptional regulator</fullName>
    </submittedName>
</protein>